<dbReference type="GO" id="GO:0019343">
    <property type="term" value="P:cysteine biosynthetic process via cystathionine"/>
    <property type="evidence" value="ECO:0007669"/>
    <property type="project" value="TreeGrafter"/>
</dbReference>
<dbReference type="InterPro" id="IPR015424">
    <property type="entry name" value="PyrdxlP-dep_Trfase"/>
</dbReference>
<keyword evidence="2" id="KW-0663">Pyridoxal phosphate</keyword>
<dbReference type="InterPro" id="IPR000277">
    <property type="entry name" value="Cys/Met-Metab_PyrdxlP-dep_enz"/>
</dbReference>
<protein>
    <recommendedName>
        <fullName evidence="5">Cystathionine gamma-synthase</fullName>
    </recommendedName>
</protein>
<dbReference type="EMBL" id="UINC01167114">
    <property type="protein sequence ID" value="SVD69438.1"/>
    <property type="molecule type" value="Genomic_DNA"/>
</dbReference>
<gene>
    <name evidence="4" type="ORF">METZ01_LOCUS422292</name>
</gene>
<dbReference type="GO" id="GO:0030170">
    <property type="term" value="F:pyridoxal phosphate binding"/>
    <property type="evidence" value="ECO:0007669"/>
    <property type="project" value="InterPro"/>
</dbReference>
<accession>A0A382XGH1</accession>
<dbReference type="PANTHER" id="PTHR11808">
    <property type="entry name" value="TRANS-SULFURATION ENZYME FAMILY MEMBER"/>
    <property type="match status" value="1"/>
</dbReference>
<evidence type="ECO:0000256" key="2">
    <source>
        <dbReference type="ARBA" id="ARBA00022898"/>
    </source>
</evidence>
<evidence type="ECO:0008006" key="5">
    <source>
        <dbReference type="Google" id="ProtNLM"/>
    </source>
</evidence>
<proteinExistence type="predicted"/>
<evidence type="ECO:0000256" key="1">
    <source>
        <dbReference type="ARBA" id="ARBA00001933"/>
    </source>
</evidence>
<dbReference type="Pfam" id="PF01053">
    <property type="entry name" value="Cys_Met_Meta_PP"/>
    <property type="match status" value="1"/>
</dbReference>
<dbReference type="PANTHER" id="PTHR11808:SF85">
    <property type="entry name" value="CYSTATHIONINE GAMMA-LYASE-RELATED"/>
    <property type="match status" value="1"/>
</dbReference>
<feature type="region of interest" description="Disordered" evidence="3">
    <location>
        <begin position="1"/>
        <end position="29"/>
    </location>
</feature>
<dbReference type="Gene3D" id="3.40.640.10">
    <property type="entry name" value="Type I PLP-dependent aspartate aminotransferase-like (Major domain)"/>
    <property type="match status" value="1"/>
</dbReference>
<dbReference type="GO" id="GO:0005737">
    <property type="term" value="C:cytoplasm"/>
    <property type="evidence" value="ECO:0007669"/>
    <property type="project" value="TreeGrafter"/>
</dbReference>
<dbReference type="AlphaFoldDB" id="A0A382XGH1"/>
<evidence type="ECO:0000313" key="4">
    <source>
        <dbReference type="EMBL" id="SVD69438.1"/>
    </source>
</evidence>
<name>A0A382XGH1_9ZZZZ</name>
<comment type="cofactor">
    <cofactor evidence="1">
        <name>pyridoxal 5'-phosphate</name>
        <dbReference type="ChEBI" id="CHEBI:597326"/>
    </cofactor>
</comment>
<dbReference type="GO" id="GO:0019346">
    <property type="term" value="P:transsulfuration"/>
    <property type="evidence" value="ECO:0007669"/>
    <property type="project" value="InterPro"/>
</dbReference>
<organism evidence="4">
    <name type="scientific">marine metagenome</name>
    <dbReference type="NCBI Taxonomy" id="408172"/>
    <lineage>
        <taxon>unclassified sequences</taxon>
        <taxon>metagenomes</taxon>
        <taxon>ecological metagenomes</taxon>
    </lineage>
</organism>
<sequence length="175" mass="18734">MARDQQLIRGVRTRAVHAGEAPDASTGASAPNIVMSSTFVVDEPHGFSAVDRDSDSPYVYSRWGNPSVRQLEEKLASLEEAERCICFASGMAATTALLFSLLEPGDQLVISDTNYPGTAELARTSLPRLGVEVVTVDSSQLTKVEAAVSSKTRLVWIESPANPILRLSDISAIAD</sequence>
<feature type="non-terminal residue" evidence="4">
    <location>
        <position position="175"/>
    </location>
</feature>
<evidence type="ECO:0000256" key="3">
    <source>
        <dbReference type="SAM" id="MobiDB-lite"/>
    </source>
</evidence>
<dbReference type="InterPro" id="IPR015421">
    <property type="entry name" value="PyrdxlP-dep_Trfase_major"/>
</dbReference>
<dbReference type="GO" id="GO:0004123">
    <property type="term" value="F:cystathionine gamma-lyase activity"/>
    <property type="evidence" value="ECO:0007669"/>
    <property type="project" value="TreeGrafter"/>
</dbReference>
<reference evidence="4" key="1">
    <citation type="submission" date="2018-05" db="EMBL/GenBank/DDBJ databases">
        <authorList>
            <person name="Lanie J.A."/>
            <person name="Ng W.-L."/>
            <person name="Kazmierczak K.M."/>
            <person name="Andrzejewski T.M."/>
            <person name="Davidsen T.M."/>
            <person name="Wayne K.J."/>
            <person name="Tettelin H."/>
            <person name="Glass J.I."/>
            <person name="Rusch D."/>
            <person name="Podicherti R."/>
            <person name="Tsui H.-C.T."/>
            <person name="Winkler M.E."/>
        </authorList>
    </citation>
    <scope>NUCLEOTIDE SEQUENCE</scope>
</reference>
<dbReference type="SUPFAM" id="SSF53383">
    <property type="entry name" value="PLP-dependent transferases"/>
    <property type="match status" value="1"/>
</dbReference>